<dbReference type="AlphaFoldDB" id="A0A183KW32"/>
<reference evidence="1 2" key="2">
    <citation type="submission" date="2018-11" db="EMBL/GenBank/DDBJ databases">
        <authorList>
            <consortium name="Pathogen Informatics"/>
        </authorList>
    </citation>
    <scope>NUCLEOTIDE SEQUENCE [LARGE SCALE GENOMIC DNA]</scope>
    <source>
        <strain evidence="1">Dakar</strain>
        <strain evidence="2">Dakar, Senegal</strain>
    </source>
</reference>
<evidence type="ECO:0000313" key="2">
    <source>
        <dbReference type="Proteomes" id="UP000279833"/>
    </source>
</evidence>
<name>A0A183KW32_9TREM</name>
<accession>A0A183KW32</accession>
<evidence type="ECO:0000313" key="1">
    <source>
        <dbReference type="EMBL" id="VDP68603.1"/>
    </source>
</evidence>
<proteinExistence type="predicted"/>
<gene>
    <name evidence="1" type="ORF">SCUD_LOCUS19275</name>
</gene>
<reference evidence="3" key="1">
    <citation type="submission" date="2016-06" db="UniProtKB">
        <authorList>
            <consortium name="WormBaseParasite"/>
        </authorList>
    </citation>
    <scope>IDENTIFICATION</scope>
</reference>
<dbReference type="WBParaSite" id="SCUD_0001927801-mRNA-1">
    <property type="protein sequence ID" value="SCUD_0001927801-mRNA-1"/>
    <property type="gene ID" value="SCUD_0001927801"/>
</dbReference>
<keyword evidence="2" id="KW-1185">Reference proteome</keyword>
<organism evidence="3">
    <name type="scientific">Schistosoma curassoni</name>
    <dbReference type="NCBI Taxonomy" id="6186"/>
    <lineage>
        <taxon>Eukaryota</taxon>
        <taxon>Metazoa</taxon>
        <taxon>Spiralia</taxon>
        <taxon>Lophotrochozoa</taxon>
        <taxon>Platyhelminthes</taxon>
        <taxon>Trematoda</taxon>
        <taxon>Digenea</taxon>
        <taxon>Strigeidida</taxon>
        <taxon>Schistosomatoidea</taxon>
        <taxon>Schistosomatidae</taxon>
        <taxon>Schistosoma</taxon>
    </lineage>
</organism>
<dbReference type="Proteomes" id="UP000279833">
    <property type="component" value="Unassembled WGS sequence"/>
</dbReference>
<evidence type="ECO:0000313" key="3">
    <source>
        <dbReference type="WBParaSite" id="SCUD_0001927801-mRNA-1"/>
    </source>
</evidence>
<dbReference type="STRING" id="6186.A0A183KW32"/>
<dbReference type="EMBL" id="UZAK01042241">
    <property type="protein sequence ID" value="VDP68603.1"/>
    <property type="molecule type" value="Genomic_DNA"/>
</dbReference>
<sequence>MTETLVRTEAISTQKAVAQEKRAVELNSNPSALTILLQSKLERSKSRGSISIKGKQVYEDPKLVTELFSEHFCFLLTNEKPFNDSEPIPVTPCEITNVEFNVLNIYKAFSTLEHSYTDGPDGIPSSMLKHG</sequence>
<protein>
    <submittedName>
        <fullName evidence="3">Elongin-C</fullName>
    </submittedName>
</protein>